<feature type="compositionally biased region" description="Basic and acidic residues" evidence="1">
    <location>
        <begin position="226"/>
        <end position="240"/>
    </location>
</feature>
<feature type="compositionally biased region" description="Polar residues" evidence="1">
    <location>
        <begin position="104"/>
        <end position="114"/>
    </location>
</feature>
<feature type="compositionally biased region" description="Polar residues" evidence="1">
    <location>
        <begin position="338"/>
        <end position="361"/>
    </location>
</feature>
<dbReference type="OrthoDB" id="207138at2759"/>
<keyword evidence="3" id="KW-1185">Reference proteome</keyword>
<feature type="compositionally biased region" description="Basic and acidic residues" evidence="1">
    <location>
        <begin position="174"/>
        <end position="184"/>
    </location>
</feature>
<evidence type="ECO:0000256" key="1">
    <source>
        <dbReference type="SAM" id="MobiDB-lite"/>
    </source>
</evidence>
<feature type="compositionally biased region" description="Polar residues" evidence="1">
    <location>
        <begin position="212"/>
        <end position="225"/>
    </location>
</feature>
<feature type="compositionally biased region" description="Polar residues" evidence="1">
    <location>
        <begin position="290"/>
        <end position="316"/>
    </location>
</feature>
<feature type="compositionally biased region" description="Polar residues" evidence="1">
    <location>
        <begin position="161"/>
        <end position="173"/>
    </location>
</feature>
<evidence type="ECO:0000313" key="2">
    <source>
        <dbReference type="EMBL" id="CAB9524261.1"/>
    </source>
</evidence>
<organism evidence="2 3">
    <name type="scientific">Seminavis robusta</name>
    <dbReference type="NCBI Taxonomy" id="568900"/>
    <lineage>
        <taxon>Eukaryota</taxon>
        <taxon>Sar</taxon>
        <taxon>Stramenopiles</taxon>
        <taxon>Ochrophyta</taxon>
        <taxon>Bacillariophyta</taxon>
        <taxon>Bacillariophyceae</taxon>
        <taxon>Bacillariophycidae</taxon>
        <taxon>Naviculales</taxon>
        <taxon>Naviculaceae</taxon>
        <taxon>Seminavis</taxon>
    </lineage>
</organism>
<gene>
    <name evidence="2" type="ORF">SEMRO_1514_G278920.1</name>
</gene>
<name>A0A9N8HSF2_9STRA</name>
<feature type="compositionally biased region" description="Basic and acidic residues" evidence="1">
    <location>
        <begin position="17"/>
        <end position="28"/>
    </location>
</feature>
<dbReference type="Proteomes" id="UP001153069">
    <property type="component" value="Unassembled WGS sequence"/>
</dbReference>
<feature type="compositionally biased region" description="Low complexity" evidence="1">
    <location>
        <begin position="132"/>
        <end position="144"/>
    </location>
</feature>
<proteinExistence type="predicted"/>
<feature type="compositionally biased region" description="Basic and acidic residues" evidence="1">
    <location>
        <begin position="631"/>
        <end position="647"/>
    </location>
</feature>
<feature type="region of interest" description="Disordered" evidence="1">
    <location>
        <begin position="49"/>
        <end position="361"/>
    </location>
</feature>
<feature type="region of interest" description="Disordered" evidence="1">
    <location>
        <begin position="1"/>
        <end position="28"/>
    </location>
</feature>
<evidence type="ECO:0000313" key="3">
    <source>
        <dbReference type="Proteomes" id="UP001153069"/>
    </source>
</evidence>
<dbReference type="EMBL" id="CAICTM010001512">
    <property type="protein sequence ID" value="CAB9524261.1"/>
    <property type="molecule type" value="Genomic_DNA"/>
</dbReference>
<dbReference type="AlphaFoldDB" id="A0A9N8HSF2"/>
<feature type="region of interest" description="Disordered" evidence="1">
    <location>
        <begin position="400"/>
        <end position="496"/>
    </location>
</feature>
<feature type="compositionally biased region" description="Basic and acidic residues" evidence="1">
    <location>
        <begin position="275"/>
        <end position="289"/>
    </location>
</feature>
<feature type="compositionally biased region" description="Low complexity" evidence="1">
    <location>
        <begin position="674"/>
        <end position="686"/>
    </location>
</feature>
<comment type="caution">
    <text evidence="2">The sequence shown here is derived from an EMBL/GenBank/DDBJ whole genome shotgun (WGS) entry which is preliminary data.</text>
</comment>
<feature type="compositionally biased region" description="Basic and acidic residues" evidence="1">
    <location>
        <begin position="530"/>
        <end position="544"/>
    </location>
</feature>
<feature type="region of interest" description="Disordered" evidence="1">
    <location>
        <begin position="530"/>
        <end position="567"/>
    </location>
</feature>
<accession>A0A9N8HSF2</accession>
<feature type="compositionally biased region" description="Polar residues" evidence="1">
    <location>
        <begin position="554"/>
        <end position="563"/>
    </location>
</feature>
<feature type="compositionally biased region" description="Polar residues" evidence="1">
    <location>
        <begin position="193"/>
        <end position="202"/>
    </location>
</feature>
<reference evidence="2" key="1">
    <citation type="submission" date="2020-06" db="EMBL/GenBank/DDBJ databases">
        <authorList>
            <consortium name="Plant Systems Biology data submission"/>
        </authorList>
    </citation>
    <scope>NUCLEOTIDE SEQUENCE</scope>
    <source>
        <strain evidence="2">D6</strain>
    </source>
</reference>
<protein>
    <submittedName>
        <fullName evidence="2">Uncharacterized protein</fullName>
    </submittedName>
</protein>
<feature type="compositionally biased region" description="Polar residues" evidence="1">
    <location>
        <begin position="470"/>
        <end position="480"/>
    </location>
</feature>
<feature type="compositionally biased region" description="Basic and acidic residues" evidence="1">
    <location>
        <begin position="116"/>
        <end position="126"/>
    </location>
</feature>
<sequence>MTTKMASPEATFPIGNSEHELFSPDLTPERIGKLNNSWSMELSPIALSRDDAHTLDDGSPPFEEESKEHEHINPFSEPVLKDQESKMSNTLPSEEEKSNARDVVTTSDSLQQHHNGPKERLSKKDSNPSWFLSSDTTSPLSTSSEFSLEMVTPTATEGDENTVSSAVPTSKISSSREHNNDAHFKKLAKKPSTETVVQSPSNCFDLEDETRQVASSAVPASQISSNKEHNNDSPSKKLPKETVVQSPSKCCDLEHETRQAASGRRGEALAIRSIVGDRDKPDTAEHDSEAVTTNTNEHGSNDAAKSNQYLQSNERSSILEHSEPSRSSQAEGQDHNAETTSTVANTGTIEPKSQNRLSFSPSKLLDESTLQHPDTSSLIDDATKKVKRFIHELSILSLSPHRRNSNGRTPSRTTDNNRSELKERKEGLSAKLQTPDREESHYQSPSQKHDSMHGVYGSPLHKQSEMWCSPSRNNASSSRIDSGEDGALGTPGKQDYNGTKQQLVATSFDFIQKISGAAKARTRKITRSRDSLVAKVRDHQKAQEQENELAAASNGVSPQAQSKVQDKGFKQASTSFKAKPVPVRNKERGGLRGVPLVTKKSVTVPSSPLLGSRRPNPPKVKALKQPTAKPRPLEIRETIGQNKRKENPSLSEGFKARPVPSTTGDLGKGGQSGVPKVPKRPVTVPRSPCLGPRRRQSSIVGGKENQTQSKRPSIAASTNTKASPMSMSSVSDALLGLDFLSTKSAFEHEMTPTKTPKQSRNVGFVPRSTQRARKRAEFEARRAINEQLRIEEEIKRRQQTVRTMYGELETLRDII</sequence>
<feature type="compositionally biased region" description="Polar residues" evidence="1">
    <location>
        <begin position="704"/>
        <end position="727"/>
    </location>
</feature>
<feature type="region of interest" description="Disordered" evidence="1">
    <location>
        <begin position="600"/>
        <end position="727"/>
    </location>
</feature>
<feature type="compositionally biased region" description="Basic and acidic residues" evidence="1">
    <location>
        <begin position="415"/>
        <end position="452"/>
    </location>
</feature>